<feature type="transmembrane region" description="Helical" evidence="1">
    <location>
        <begin position="96"/>
        <end position="120"/>
    </location>
</feature>
<dbReference type="AlphaFoldDB" id="A0A2G5B0I7"/>
<protein>
    <recommendedName>
        <fullName evidence="5">Brl1/Brr6 domain-containing protein</fullName>
    </recommendedName>
</protein>
<feature type="signal peptide" evidence="2">
    <location>
        <begin position="1"/>
        <end position="20"/>
    </location>
</feature>
<dbReference type="Proteomes" id="UP000242474">
    <property type="component" value="Unassembled WGS sequence"/>
</dbReference>
<keyword evidence="1" id="KW-0812">Transmembrane</keyword>
<proteinExistence type="predicted"/>
<feature type="chain" id="PRO_5013828287" description="Brl1/Brr6 domain-containing protein" evidence="2">
    <location>
        <begin position="21"/>
        <end position="233"/>
    </location>
</feature>
<keyword evidence="4" id="KW-1185">Reference proteome</keyword>
<keyword evidence="1" id="KW-1133">Transmembrane helix</keyword>
<reference evidence="3 4" key="1">
    <citation type="journal article" date="2015" name="Genome Biol. Evol.">
        <title>Phylogenomic analyses indicate that early fungi evolved digesting cell walls of algal ancestors of land plants.</title>
        <authorList>
            <person name="Chang Y."/>
            <person name="Wang S."/>
            <person name="Sekimoto S."/>
            <person name="Aerts A.L."/>
            <person name="Choi C."/>
            <person name="Clum A."/>
            <person name="LaButti K.M."/>
            <person name="Lindquist E.A."/>
            <person name="Yee Ngan C."/>
            <person name="Ohm R.A."/>
            <person name="Salamov A.A."/>
            <person name="Grigoriev I.V."/>
            <person name="Spatafora J.W."/>
            <person name="Berbee M.L."/>
        </authorList>
    </citation>
    <scope>NUCLEOTIDE SEQUENCE [LARGE SCALE GENOMIC DNA]</scope>
    <source>
        <strain evidence="3 4">NRRL 1564</strain>
    </source>
</reference>
<evidence type="ECO:0008006" key="5">
    <source>
        <dbReference type="Google" id="ProtNLM"/>
    </source>
</evidence>
<sequence>MTFIWAFMFTPVRLFLLATSNWPAAPSATASPMFAPVATPLPTFEPAETLVTENFPLPLPVEDTHAETQWFNLEDIVHNFGTVYKQAPAPTVGYNYMAIIILFALILGLVFALAKMYFVVKELQVQLSIMATETTTTKQMLTSALLELEERIKDCSENQAMNEDNIAASNENIKNVKMLAEDLYSKVKIECLDAIGEQVGKCSASEAVDMLTKEMGMVVETLAVFTKDSFEEK</sequence>
<dbReference type="EMBL" id="KZ303685">
    <property type="protein sequence ID" value="PIA12533.1"/>
    <property type="molecule type" value="Genomic_DNA"/>
</dbReference>
<keyword evidence="1" id="KW-0472">Membrane</keyword>
<keyword evidence="2" id="KW-0732">Signal</keyword>
<evidence type="ECO:0000313" key="4">
    <source>
        <dbReference type="Proteomes" id="UP000242474"/>
    </source>
</evidence>
<dbReference type="OrthoDB" id="10397472at2759"/>
<name>A0A2G5B0I7_COERN</name>
<evidence type="ECO:0000256" key="1">
    <source>
        <dbReference type="SAM" id="Phobius"/>
    </source>
</evidence>
<accession>A0A2G5B0I7</accession>
<evidence type="ECO:0000313" key="3">
    <source>
        <dbReference type="EMBL" id="PIA12533.1"/>
    </source>
</evidence>
<gene>
    <name evidence="3" type="ORF">COEREDRAFT_12639</name>
</gene>
<evidence type="ECO:0000256" key="2">
    <source>
        <dbReference type="SAM" id="SignalP"/>
    </source>
</evidence>
<organism evidence="3 4">
    <name type="scientific">Coemansia reversa (strain ATCC 12441 / NRRL 1564)</name>
    <dbReference type="NCBI Taxonomy" id="763665"/>
    <lineage>
        <taxon>Eukaryota</taxon>
        <taxon>Fungi</taxon>
        <taxon>Fungi incertae sedis</taxon>
        <taxon>Zoopagomycota</taxon>
        <taxon>Kickxellomycotina</taxon>
        <taxon>Kickxellomycetes</taxon>
        <taxon>Kickxellales</taxon>
        <taxon>Kickxellaceae</taxon>
        <taxon>Coemansia</taxon>
    </lineage>
</organism>